<reference evidence="2" key="1">
    <citation type="submission" date="2017-03" db="EMBL/GenBank/DDBJ databases">
        <authorList>
            <person name="Monnet C."/>
        </authorList>
    </citation>
    <scope>NUCLEOTIDE SEQUENCE [LARGE SCALE GENOMIC DNA]</scope>
    <source>
        <strain evidence="2">Mu101</strain>
    </source>
</reference>
<accession>A0A2H1IKK6</accession>
<name>A0A2H1IKK6_BRELN</name>
<dbReference type="GO" id="GO:0009307">
    <property type="term" value="P:DNA restriction-modification system"/>
    <property type="evidence" value="ECO:0007669"/>
    <property type="project" value="InterPro"/>
</dbReference>
<keyword evidence="1" id="KW-0378">Hydrolase</keyword>
<organism evidence="1 2">
    <name type="scientific">Brevibacterium linens</name>
    <dbReference type="NCBI Taxonomy" id="1703"/>
    <lineage>
        <taxon>Bacteria</taxon>
        <taxon>Bacillati</taxon>
        <taxon>Actinomycetota</taxon>
        <taxon>Actinomycetes</taxon>
        <taxon>Micrococcales</taxon>
        <taxon>Brevibacteriaceae</taxon>
        <taxon>Brevibacterium</taxon>
    </lineage>
</organism>
<dbReference type="GO" id="GO:0003677">
    <property type="term" value="F:DNA binding"/>
    <property type="evidence" value="ECO:0007669"/>
    <property type="project" value="InterPro"/>
</dbReference>
<dbReference type="EMBL" id="FXZA01000004">
    <property type="protein sequence ID" value="SMX75694.1"/>
    <property type="molecule type" value="Genomic_DNA"/>
</dbReference>
<keyword evidence="1" id="KW-0255">Endonuclease</keyword>
<dbReference type="GO" id="GO:0009036">
    <property type="term" value="F:type II site-specific deoxyribonuclease activity"/>
    <property type="evidence" value="ECO:0007669"/>
    <property type="project" value="InterPro"/>
</dbReference>
<gene>
    <name evidence="1" type="ORF">BLIN101_01296</name>
</gene>
<dbReference type="InterPro" id="IPR007636">
    <property type="entry name" value="Restrct_endonuc_II_XhoI"/>
</dbReference>
<evidence type="ECO:0000313" key="2">
    <source>
        <dbReference type="Proteomes" id="UP000234498"/>
    </source>
</evidence>
<proteinExistence type="predicted"/>
<dbReference type="Pfam" id="PF04555">
    <property type="entry name" value="XhoI"/>
    <property type="match status" value="1"/>
</dbReference>
<dbReference type="Proteomes" id="UP000234498">
    <property type="component" value="Unassembled WGS sequence"/>
</dbReference>
<sequence length="235" mass="26224">MTDTDLTQEAVAAFWQIRNDQVGRLDDGGAAGGAARAAKHLNAIRDLVSQLFLDEGLPVESVVNEPYLPGYYRPRKRWDLLIKHKGLMVAAIEFKSQVGSVGKNLSNRFEEALGSSTDTRAAQTENTAFGELPPWLGYVFVLREDEETEAKRGRLTAQYPIDPVWQGQSYNERYQTMIGRFIEKEVYQAGWFITTKVDDKGQVVYSEPLATASGNAFRAAVRGRVEYVKAVLGEN</sequence>
<protein>
    <submittedName>
        <fullName evidence="1">Restriction endonuclease XhoI</fullName>
    </submittedName>
</protein>
<dbReference type="RefSeq" id="WP_180959327.1">
    <property type="nucleotide sequence ID" value="NZ_FXZA01000004.1"/>
</dbReference>
<evidence type="ECO:0000313" key="1">
    <source>
        <dbReference type="EMBL" id="SMX75694.1"/>
    </source>
</evidence>
<keyword evidence="1" id="KW-0540">Nuclease</keyword>
<dbReference type="AlphaFoldDB" id="A0A2H1IKK6"/>